<accession>A0A8S5RJV2</accession>
<name>A0A8S5RJV2_9VIRU</name>
<evidence type="ECO:0008006" key="2">
    <source>
        <dbReference type="Google" id="ProtNLM"/>
    </source>
</evidence>
<evidence type="ECO:0000313" key="1">
    <source>
        <dbReference type="EMBL" id="DAE31260.1"/>
    </source>
</evidence>
<organism evidence="1">
    <name type="scientific">virus sp. ctHG14</name>
    <dbReference type="NCBI Taxonomy" id="2827626"/>
    <lineage>
        <taxon>Viruses</taxon>
    </lineage>
</organism>
<reference evidence="1" key="1">
    <citation type="journal article" date="2021" name="Proc. Natl. Acad. Sci. U.S.A.">
        <title>A Catalog of Tens of Thousands of Viruses from Human Metagenomes Reveals Hidden Associations with Chronic Diseases.</title>
        <authorList>
            <person name="Tisza M.J."/>
            <person name="Buck C.B."/>
        </authorList>
    </citation>
    <scope>NUCLEOTIDE SEQUENCE</scope>
    <source>
        <strain evidence="1">CtHG14</strain>
    </source>
</reference>
<dbReference type="Pfam" id="PF14386">
    <property type="entry name" value="DUF4417"/>
    <property type="match status" value="1"/>
</dbReference>
<protein>
    <recommendedName>
        <fullName evidence="2">DUF4417 domain-containing protein</fullName>
    </recommendedName>
</protein>
<sequence length="213" mass="24654">MYTKIHTQKDVLRERYLYQSELTPLGFPKLLPVHAALSGLNAVSFCEAVKEKNPKKALCHFFIDDARFEPLWNQPQKYLPMLENFKYVCAPDFSFYDSMPKVMQLHQVYRSRALAWWLFMNGCNVIPTVGWGNAETFDFCFEGLPEESTLAISTNGCFIDQGKECYRQGFKEMCSRLHPAEILVVGRPIDVDTDVKITYRESFGQQLTRKLRG</sequence>
<dbReference type="InterPro" id="IPR025530">
    <property type="entry name" value="DUF4417"/>
</dbReference>
<dbReference type="EMBL" id="BK059106">
    <property type="protein sequence ID" value="DAE31260.1"/>
    <property type="molecule type" value="Genomic_DNA"/>
</dbReference>
<proteinExistence type="predicted"/>